<protein>
    <submittedName>
        <fullName evidence="13">Cytochrome b5</fullName>
    </submittedName>
</protein>
<keyword evidence="10" id="KW-0472">Membrane</keyword>
<dbReference type="PANTHER" id="PTHR19359:SF150">
    <property type="entry name" value="CYTOCHROME B5"/>
    <property type="match status" value="1"/>
</dbReference>
<dbReference type="Gene3D" id="3.10.120.10">
    <property type="entry name" value="Cytochrome b5-like heme/steroid binding domain"/>
    <property type="match status" value="1"/>
</dbReference>
<evidence type="ECO:0000256" key="2">
    <source>
        <dbReference type="ARBA" id="ARBA00022448"/>
    </source>
</evidence>
<keyword evidence="8" id="KW-0249">Electron transport</keyword>
<dbReference type="PROSITE" id="PS50255">
    <property type="entry name" value="CYTOCHROME_B5_2"/>
    <property type="match status" value="1"/>
</dbReference>
<evidence type="ECO:0000313" key="13">
    <source>
        <dbReference type="EMBL" id="GFF17939.1"/>
    </source>
</evidence>
<evidence type="ECO:0000256" key="7">
    <source>
        <dbReference type="ARBA" id="ARBA00022848"/>
    </source>
</evidence>
<dbReference type="PANTHER" id="PTHR19359">
    <property type="entry name" value="CYTOCHROME B5"/>
    <property type="match status" value="1"/>
</dbReference>
<comment type="subcellular location">
    <subcellularLocation>
        <location evidence="1">Endoplasmic reticulum membrane</location>
        <topology evidence="1">Single-pass membrane protein</topology>
        <orientation evidence="1">Cytoplasmic side</orientation>
    </subcellularLocation>
    <subcellularLocation>
        <location evidence="11">Microsome membrane</location>
        <topology evidence="11">Single-pass membrane protein</topology>
        <orientation evidence="11">Cytoplasmic side</orientation>
    </subcellularLocation>
</comment>
<dbReference type="GO" id="GO:0020037">
    <property type="term" value="F:heme binding"/>
    <property type="evidence" value="ECO:0007669"/>
    <property type="project" value="TreeGrafter"/>
</dbReference>
<gene>
    <name evidence="13" type="ORF">ATEIFO6365_0007048800</name>
</gene>
<dbReference type="InterPro" id="IPR050668">
    <property type="entry name" value="Cytochrome_b5"/>
</dbReference>
<dbReference type="SUPFAM" id="SSF55856">
    <property type="entry name" value="Cytochrome b5-like heme/steroid binding domain"/>
    <property type="match status" value="1"/>
</dbReference>
<comment type="similarity">
    <text evidence="12">Belongs to the cytochrome b5 family.</text>
</comment>
<keyword evidence="2" id="KW-0813">Transport</keyword>
<dbReference type="GO" id="GO:0005789">
    <property type="term" value="C:endoplasmic reticulum membrane"/>
    <property type="evidence" value="ECO:0007669"/>
    <property type="project" value="UniProtKB-SubCell"/>
</dbReference>
<reference evidence="13 14" key="1">
    <citation type="submission" date="2020-01" db="EMBL/GenBank/DDBJ databases">
        <title>Aspergillus terreus IFO 6365 whole genome shotgun sequence.</title>
        <authorList>
            <person name="Kanamasa S."/>
            <person name="Takahashi H."/>
        </authorList>
    </citation>
    <scope>NUCLEOTIDE SEQUENCE [LARGE SCALE GENOMIC DNA]</scope>
    <source>
        <strain evidence="13 14">IFO 6365</strain>
    </source>
</reference>
<keyword evidence="7" id="KW-0492">Microsome</keyword>
<evidence type="ECO:0000256" key="6">
    <source>
        <dbReference type="ARBA" id="ARBA00022824"/>
    </source>
</evidence>
<dbReference type="OrthoDB" id="260519at2759"/>
<keyword evidence="14" id="KW-1185">Reference proteome</keyword>
<evidence type="ECO:0000256" key="9">
    <source>
        <dbReference type="ARBA" id="ARBA00023004"/>
    </source>
</evidence>
<evidence type="ECO:0000256" key="5">
    <source>
        <dbReference type="ARBA" id="ARBA00022723"/>
    </source>
</evidence>
<sequence>MSTAVSEKPLTLYSREQVAEHNKAGDFWMIINQEVYDVTEFESEHPGGGKVLLKVAGKDATREFQKYHRNAILQRYKERLLIGVVNSEPPAKKGFLRRLFR</sequence>
<dbReference type="GO" id="GO:0046872">
    <property type="term" value="F:metal ion binding"/>
    <property type="evidence" value="ECO:0007669"/>
    <property type="project" value="UniProtKB-KW"/>
</dbReference>
<dbReference type="FunFam" id="3.10.120.10:FF:000007">
    <property type="entry name" value="Sulfite oxidase, mitochondrial"/>
    <property type="match status" value="1"/>
</dbReference>
<organism evidence="13 14">
    <name type="scientific">Aspergillus terreus</name>
    <dbReference type="NCBI Taxonomy" id="33178"/>
    <lineage>
        <taxon>Eukaryota</taxon>
        <taxon>Fungi</taxon>
        <taxon>Dikarya</taxon>
        <taxon>Ascomycota</taxon>
        <taxon>Pezizomycotina</taxon>
        <taxon>Eurotiomycetes</taxon>
        <taxon>Eurotiomycetidae</taxon>
        <taxon>Eurotiales</taxon>
        <taxon>Aspergillaceae</taxon>
        <taxon>Aspergillus</taxon>
        <taxon>Aspergillus subgen. Circumdati</taxon>
    </lineage>
</organism>
<dbReference type="PRINTS" id="PR00363">
    <property type="entry name" value="CYTOCHROMEB5"/>
</dbReference>
<dbReference type="InterPro" id="IPR036400">
    <property type="entry name" value="Cyt_B5-like_heme/steroid_sf"/>
</dbReference>
<proteinExistence type="inferred from homology"/>
<evidence type="ECO:0000256" key="11">
    <source>
        <dbReference type="ARBA" id="ARBA00037877"/>
    </source>
</evidence>
<keyword evidence="4" id="KW-0812">Transmembrane</keyword>
<evidence type="ECO:0000256" key="12">
    <source>
        <dbReference type="ARBA" id="ARBA00038168"/>
    </source>
</evidence>
<dbReference type="GO" id="GO:0016126">
    <property type="term" value="P:sterol biosynthetic process"/>
    <property type="evidence" value="ECO:0007669"/>
    <property type="project" value="TreeGrafter"/>
</dbReference>
<keyword evidence="6" id="KW-0256">Endoplasmic reticulum</keyword>
<evidence type="ECO:0000256" key="8">
    <source>
        <dbReference type="ARBA" id="ARBA00022982"/>
    </source>
</evidence>
<keyword evidence="9" id="KW-0408">Iron</keyword>
<keyword evidence="5" id="KW-0479">Metal-binding</keyword>
<dbReference type="AlphaFoldDB" id="A0A5M3Z9G8"/>
<dbReference type="EMBL" id="BLJY01000007">
    <property type="protein sequence ID" value="GFF17939.1"/>
    <property type="molecule type" value="Genomic_DNA"/>
</dbReference>
<dbReference type="Pfam" id="PF00173">
    <property type="entry name" value="Cyt-b5"/>
    <property type="match status" value="1"/>
</dbReference>
<accession>A0A5M3Z9G8</accession>
<evidence type="ECO:0000256" key="3">
    <source>
        <dbReference type="ARBA" id="ARBA00022617"/>
    </source>
</evidence>
<evidence type="ECO:0000256" key="1">
    <source>
        <dbReference type="ARBA" id="ARBA00004131"/>
    </source>
</evidence>
<name>A0A5M3Z9G8_ASPTE</name>
<dbReference type="SMART" id="SM01117">
    <property type="entry name" value="Cyt-b5"/>
    <property type="match status" value="1"/>
</dbReference>
<dbReference type="Proteomes" id="UP000452235">
    <property type="component" value="Unassembled WGS sequence"/>
</dbReference>
<evidence type="ECO:0000256" key="4">
    <source>
        <dbReference type="ARBA" id="ARBA00022692"/>
    </source>
</evidence>
<dbReference type="InterPro" id="IPR001199">
    <property type="entry name" value="Cyt_B5-like_heme/steroid-bd"/>
</dbReference>
<comment type="caution">
    <text evidence="13">The sequence shown here is derived from an EMBL/GenBank/DDBJ whole genome shotgun (WGS) entry which is preliminary data.</text>
</comment>
<evidence type="ECO:0000256" key="10">
    <source>
        <dbReference type="ARBA" id="ARBA00023136"/>
    </source>
</evidence>
<keyword evidence="3" id="KW-0349">Heme</keyword>
<evidence type="ECO:0000313" key="14">
    <source>
        <dbReference type="Proteomes" id="UP000452235"/>
    </source>
</evidence>
<dbReference type="VEuPathDB" id="FungiDB:ATEG_05350"/>